<dbReference type="Proteomes" id="UP001205311">
    <property type="component" value="Unassembled WGS sequence"/>
</dbReference>
<dbReference type="SMART" id="SM00530">
    <property type="entry name" value="HTH_XRE"/>
    <property type="match status" value="1"/>
</dbReference>
<reference evidence="2 3" key="1">
    <citation type="submission" date="2022-06" db="EMBL/GenBank/DDBJ databases">
        <title>Genomic Encyclopedia of Archaeal and Bacterial Type Strains, Phase II (KMG-II): from individual species to whole genera.</title>
        <authorList>
            <person name="Goeker M."/>
        </authorList>
    </citation>
    <scope>NUCLEOTIDE SEQUENCE [LARGE SCALE GENOMIC DNA]</scope>
    <source>
        <strain evidence="2 3">DSM 40477</strain>
    </source>
</reference>
<feature type="domain" description="HTH cro/C1-type" evidence="1">
    <location>
        <begin position="17"/>
        <end position="71"/>
    </location>
</feature>
<gene>
    <name evidence="2" type="ORF">LX15_006399</name>
</gene>
<proteinExistence type="predicted"/>
<dbReference type="CDD" id="cd00093">
    <property type="entry name" value="HTH_XRE"/>
    <property type="match status" value="1"/>
</dbReference>
<comment type="caution">
    <text evidence="2">The sequence shown here is derived from an EMBL/GenBank/DDBJ whole genome shotgun (WGS) entry which is preliminary data.</text>
</comment>
<dbReference type="Pfam" id="PF13560">
    <property type="entry name" value="HTH_31"/>
    <property type="match status" value="1"/>
</dbReference>
<evidence type="ECO:0000313" key="3">
    <source>
        <dbReference type="Proteomes" id="UP001205311"/>
    </source>
</evidence>
<accession>A0ABT1I4E8</accession>
<dbReference type="Pfam" id="PF19054">
    <property type="entry name" value="DUF5753"/>
    <property type="match status" value="1"/>
</dbReference>
<dbReference type="InterPro" id="IPR043917">
    <property type="entry name" value="DUF5753"/>
</dbReference>
<sequence>MPYMSPTVATWELALRLRQRREQLGMEVATLATSLGFTRNYWSAVENERKILSVEKLTKALSLLEFDVDEQRELLELREFAKQRGWWANYSALFTNELGRFYGLEQGAQSIRTYESMLVPGLLQTEEYARALISSDRANIRQVEVEQRVEIRMRRQACLKGDNPLHLTAVISQAALLQQTGGPQTLRAQLAHLVNLIEGLPDTLHLHVIPFTASGCGVFGASTFHLIDFASPRLPTRAWQETVTAAGIIDDPDQVRDLSLTHEEARQQSLDLRDSLDLIKQCHQDLA</sequence>
<protein>
    <submittedName>
        <fullName evidence="2">Helix-turn-helix domain-containing protein</fullName>
    </submittedName>
</protein>
<dbReference type="PROSITE" id="PS50943">
    <property type="entry name" value="HTH_CROC1"/>
    <property type="match status" value="1"/>
</dbReference>
<name>A0ABT1I4E8_STRSD</name>
<keyword evidence="3" id="KW-1185">Reference proteome</keyword>
<dbReference type="InterPro" id="IPR001387">
    <property type="entry name" value="Cro/C1-type_HTH"/>
</dbReference>
<dbReference type="InterPro" id="IPR010982">
    <property type="entry name" value="Lambda_DNA-bd_dom_sf"/>
</dbReference>
<dbReference type="RefSeq" id="WP_253674896.1">
    <property type="nucleotide sequence ID" value="NZ_JAMTCP010000089.1"/>
</dbReference>
<dbReference type="Gene3D" id="1.10.260.40">
    <property type="entry name" value="lambda repressor-like DNA-binding domains"/>
    <property type="match status" value="1"/>
</dbReference>
<evidence type="ECO:0000259" key="1">
    <source>
        <dbReference type="PROSITE" id="PS50943"/>
    </source>
</evidence>
<dbReference type="EMBL" id="JAMTCP010000089">
    <property type="protein sequence ID" value="MCP2262657.1"/>
    <property type="molecule type" value="Genomic_DNA"/>
</dbReference>
<evidence type="ECO:0000313" key="2">
    <source>
        <dbReference type="EMBL" id="MCP2262657.1"/>
    </source>
</evidence>
<organism evidence="2 3">
    <name type="scientific">Streptoalloteichus tenebrarius (strain ATCC 17920 / DSM 40477 / JCM 4838 / CBS 697.72 / NBRC 16177 / NCIMB 11028 / NRRL B-12390 / A12253. 1 / ISP 5477)</name>
    <name type="common">Streptomyces tenebrarius</name>
    <dbReference type="NCBI Taxonomy" id="1933"/>
    <lineage>
        <taxon>Bacteria</taxon>
        <taxon>Bacillati</taxon>
        <taxon>Actinomycetota</taxon>
        <taxon>Actinomycetes</taxon>
        <taxon>Pseudonocardiales</taxon>
        <taxon>Pseudonocardiaceae</taxon>
        <taxon>Streptoalloteichus</taxon>
    </lineage>
</organism>
<dbReference type="SUPFAM" id="SSF47413">
    <property type="entry name" value="lambda repressor-like DNA-binding domains"/>
    <property type="match status" value="1"/>
</dbReference>